<name>W6ABG6_9LECA</name>
<evidence type="ECO:0000313" key="7">
    <source>
        <dbReference type="EMBL" id="AHI54346.1"/>
    </source>
</evidence>
<keyword evidence="5" id="KW-0804">Transcription</keyword>
<accession>W6ABG6</accession>
<protein>
    <recommendedName>
        <fullName evidence="1">DNA-directed RNA polymerase</fullName>
        <ecNumber evidence="1">2.7.7.6</ecNumber>
    </recommendedName>
</protein>
<keyword evidence="3" id="KW-0808">Transferase</keyword>
<dbReference type="EC" id="2.7.7.6" evidence="1"/>
<evidence type="ECO:0000256" key="4">
    <source>
        <dbReference type="ARBA" id="ARBA00022695"/>
    </source>
</evidence>
<feature type="non-terminal residue" evidence="7">
    <location>
        <position position="246"/>
    </location>
</feature>
<dbReference type="Pfam" id="PF04997">
    <property type="entry name" value="RNA_pol_Rpb1_1"/>
    <property type="match status" value="1"/>
</dbReference>
<keyword evidence="2" id="KW-0240">DNA-directed RNA polymerase</keyword>
<dbReference type="GO" id="GO:0006351">
    <property type="term" value="P:DNA-templated transcription"/>
    <property type="evidence" value="ECO:0007669"/>
    <property type="project" value="InterPro"/>
</dbReference>
<reference evidence="7" key="1">
    <citation type="submission" date="2013-11" db="EMBL/GenBank/DDBJ databases">
        <title>Different evolutionary rates and punctuational evolution: Insights into the evolution of a phenotypically diverse fungal lineage.</title>
        <authorList>
            <person name="Schmitt I."/>
            <person name="Lumbsch T."/>
            <person name="Kraichak E."/>
        </authorList>
    </citation>
    <scope>NUCLEOTIDE SEQUENCE</scope>
</reference>
<evidence type="ECO:0000256" key="2">
    <source>
        <dbReference type="ARBA" id="ARBA00022478"/>
    </source>
</evidence>
<dbReference type="EMBL" id="KF833352">
    <property type="protein sequence ID" value="AHI54346.1"/>
    <property type="molecule type" value="Genomic_DNA"/>
</dbReference>
<proteinExistence type="predicted"/>
<dbReference type="AlphaFoldDB" id="W6ABG6"/>
<dbReference type="InterPro" id="IPR045867">
    <property type="entry name" value="DNA-dir_RpoC_beta_prime"/>
</dbReference>
<feature type="domain" description="RNA polymerase Rpb1" evidence="6">
    <location>
        <begin position="1"/>
        <end position="246"/>
    </location>
</feature>
<dbReference type="SUPFAM" id="SSF64484">
    <property type="entry name" value="beta and beta-prime subunits of DNA dependent RNA-polymerase"/>
    <property type="match status" value="1"/>
</dbReference>
<sequence length="246" mass="27230">GHIELASPVFHIGRLPRFQHTRSLLTDSRSGFLSRIKKFLEIVCHNCGKILADESDVDFREALTIKDVKRRFDGIWKACKDKRYCATSVAEDDDMQSKKSKGPVFDHGGCGNRHPQIRRVGLGFQGTWKAEKESGQPDEVKAITPAMVLNIFKHISDEDILKIGLTPQDARPERMVVTVLPVPPPPVRPSISIDGTGHGMRGEDDLTYKLGDIIRASGALRRAEAEGAPGPPIADHEQLLQFHVAT</sequence>
<dbReference type="GO" id="GO:0005665">
    <property type="term" value="C:RNA polymerase II, core complex"/>
    <property type="evidence" value="ECO:0007669"/>
    <property type="project" value="TreeGrafter"/>
</dbReference>
<evidence type="ECO:0000259" key="6">
    <source>
        <dbReference type="Pfam" id="PF04997"/>
    </source>
</evidence>
<dbReference type="PANTHER" id="PTHR19376">
    <property type="entry name" value="DNA-DIRECTED RNA POLYMERASE"/>
    <property type="match status" value="1"/>
</dbReference>
<keyword evidence="4" id="KW-0548">Nucleotidyltransferase</keyword>
<feature type="non-terminal residue" evidence="7">
    <location>
        <position position="1"/>
    </location>
</feature>
<dbReference type="GO" id="GO:0003899">
    <property type="term" value="F:DNA-directed RNA polymerase activity"/>
    <property type="evidence" value="ECO:0007669"/>
    <property type="project" value="UniProtKB-EC"/>
</dbReference>
<evidence type="ECO:0000256" key="1">
    <source>
        <dbReference type="ARBA" id="ARBA00012418"/>
    </source>
</evidence>
<dbReference type="InterPro" id="IPR007080">
    <property type="entry name" value="RNA_pol_Rpb1_1"/>
</dbReference>
<evidence type="ECO:0000256" key="5">
    <source>
        <dbReference type="ARBA" id="ARBA00023163"/>
    </source>
</evidence>
<organism evidence="7">
    <name type="scientific">Gomphillus calycioides</name>
    <dbReference type="NCBI Taxonomy" id="1457650"/>
    <lineage>
        <taxon>Eukaryota</taxon>
        <taxon>Fungi</taxon>
        <taxon>Dikarya</taxon>
        <taxon>Ascomycota</taxon>
        <taxon>Pezizomycotina</taxon>
        <taxon>Lecanoromycetes</taxon>
        <taxon>OSLEUM clade</taxon>
        <taxon>Ostropomycetidae</taxon>
        <taxon>Ostropales</taxon>
        <taxon>Graphidaceae</taxon>
        <taxon>Gomphilloideae</taxon>
        <taxon>Gomphillus</taxon>
    </lineage>
</organism>
<dbReference type="GO" id="GO:0003677">
    <property type="term" value="F:DNA binding"/>
    <property type="evidence" value="ECO:0007669"/>
    <property type="project" value="InterPro"/>
</dbReference>
<evidence type="ECO:0000256" key="3">
    <source>
        <dbReference type="ARBA" id="ARBA00022679"/>
    </source>
</evidence>
<dbReference type="PANTHER" id="PTHR19376:SF37">
    <property type="entry name" value="DNA-DIRECTED RNA POLYMERASE II SUBUNIT RPB1"/>
    <property type="match status" value="1"/>
</dbReference>